<dbReference type="InterPro" id="IPR026444">
    <property type="entry name" value="Secre_tail"/>
</dbReference>
<feature type="domain" description="PorZ N-terminal beta-propeller" evidence="3">
    <location>
        <begin position="44"/>
        <end position="206"/>
    </location>
</feature>
<evidence type="ECO:0000259" key="3">
    <source>
        <dbReference type="Pfam" id="PF21544"/>
    </source>
</evidence>
<feature type="signal peptide" evidence="2">
    <location>
        <begin position="1"/>
        <end position="20"/>
    </location>
</feature>
<dbReference type="RefSeq" id="WP_151892978.1">
    <property type="nucleotide sequence ID" value="NZ_BKCF01000001.1"/>
</dbReference>
<comment type="caution">
    <text evidence="4">The sequence shown here is derived from an EMBL/GenBank/DDBJ whole genome shotgun (WGS) entry which is preliminary data.</text>
</comment>
<dbReference type="Proteomes" id="UP000326994">
    <property type="component" value="Unassembled WGS sequence"/>
</dbReference>
<dbReference type="SUPFAM" id="SSF50998">
    <property type="entry name" value="Quinoprotein alcohol dehydrogenase-like"/>
    <property type="match status" value="1"/>
</dbReference>
<dbReference type="InterPro" id="IPR048954">
    <property type="entry name" value="PorZ_N"/>
</dbReference>
<dbReference type="InterPro" id="IPR011110">
    <property type="entry name" value="Reg_prop"/>
</dbReference>
<keyword evidence="5" id="KW-1185">Reference proteome</keyword>
<keyword evidence="1 2" id="KW-0732">Signal</keyword>
<sequence length="772" mass="85535">MKRFLLVFFTIIVTSLQAQNFEELWTDYFSYVSIQDISQGNQKVYVAAENAIFIYDLDTQEIETISSVQGLSGESISAIHFSEARNLLLIGYQNGLIEVVNLRQDNDVLKVVDILDKQSIPPNEKTINHFTEYEGIIYISADFGISEYNLERLEFGDSFIIGDFGSRIPISQTTIQEPYIYASSSEGGIRRALLADDDIIDFEAWETLVSGNYIGVQRFGATVYIANSNNTVSRFNAGNTIEQVASYTSNIVDFKVNNAVLTVTNSNAIRAYEQGFLLRSEVTSLQNENYKLQAGYSFGDFFYMGTEEQGVFRVPFGLNTGEQILPDGPLFNNPFAIDASPGQLWVSFGAVTVSFNPSPTVRRGVSNLKDNTWFNIPHDQLVSDLGVSSVNNIVNVKIDPNDLNSVYFSSFGSGLLNIKNQIPSMLFNERNTPLENPTFVINNQTVMAGVRIYGVDFDREGNLWGVQSLTDDALFRKTPNDQFNLTDVSDISGGRDELAYSDVAISREGFIYFGAVQTGLVGYNPTSGQFNKISEGVGQGNLPNNDVRSLVFDSQNRLWIGTRAGLRVVFNASSFFDEGEQVESQPIIFADEEGVGQELLFEQTITDIEVDGSNNKWIGTATSGVFYVSANGQETLLRFNDENSPLPSNNIQDIAIDEFTGVVYFATLKGLVAYNGTATAPRDNLEEVFVFPNPVRPQYAGFVTIDGLTENANVKITDIEGNLVYQQTSEGGSVQWDTMAFGRYKVASGVYLVLITSEDALETKIKKIMIVR</sequence>
<protein>
    <submittedName>
        <fullName evidence="4">ABC transporter substrate-binding protein</fullName>
    </submittedName>
</protein>
<dbReference type="Pfam" id="PF07494">
    <property type="entry name" value="Reg_prop"/>
    <property type="match status" value="1"/>
</dbReference>
<organism evidence="4 5">
    <name type="scientific">Patiriisocius marinistellae</name>
    <dbReference type="NCBI Taxonomy" id="2494560"/>
    <lineage>
        <taxon>Bacteria</taxon>
        <taxon>Pseudomonadati</taxon>
        <taxon>Bacteroidota</taxon>
        <taxon>Flavobacteriia</taxon>
        <taxon>Flavobacteriales</taxon>
        <taxon>Flavobacteriaceae</taxon>
        <taxon>Patiriisocius</taxon>
    </lineage>
</organism>
<reference evidence="4 5" key="1">
    <citation type="submission" date="2019-08" db="EMBL/GenBank/DDBJ databases">
        <title>Ulvibacter marinistellae sp. nov., isolated from a starfish, Patiria pectinifera.</title>
        <authorList>
            <person name="Kawano K."/>
            <person name="Ushijima N."/>
            <person name="Kihara M."/>
            <person name="Itoh H."/>
        </authorList>
    </citation>
    <scope>NUCLEOTIDE SEQUENCE [LARGE SCALE GENOMIC DNA]</scope>
    <source>
        <strain evidence="4 5">KK4</strain>
    </source>
</reference>
<evidence type="ECO:0000256" key="1">
    <source>
        <dbReference type="ARBA" id="ARBA00022729"/>
    </source>
</evidence>
<name>A0A5J4FVE8_9FLAO</name>
<dbReference type="InterPro" id="IPR011047">
    <property type="entry name" value="Quinoprotein_ADH-like_sf"/>
</dbReference>
<evidence type="ECO:0000313" key="4">
    <source>
        <dbReference type="EMBL" id="GEQ85042.1"/>
    </source>
</evidence>
<dbReference type="AlphaFoldDB" id="A0A5J4FVE8"/>
<evidence type="ECO:0000313" key="5">
    <source>
        <dbReference type="Proteomes" id="UP000326994"/>
    </source>
</evidence>
<dbReference type="InterPro" id="IPR015943">
    <property type="entry name" value="WD40/YVTN_repeat-like_dom_sf"/>
</dbReference>
<dbReference type="EMBL" id="BKCF01000001">
    <property type="protein sequence ID" value="GEQ85042.1"/>
    <property type="molecule type" value="Genomic_DNA"/>
</dbReference>
<gene>
    <name evidence="4" type="ORF">ULMS_05500</name>
</gene>
<dbReference type="NCBIfam" id="TIGR04183">
    <property type="entry name" value="Por_Secre_tail"/>
    <property type="match status" value="1"/>
</dbReference>
<proteinExistence type="predicted"/>
<dbReference type="Pfam" id="PF21544">
    <property type="entry name" value="PorZ_N_b_propeller"/>
    <property type="match status" value="1"/>
</dbReference>
<dbReference type="Gene3D" id="2.130.10.10">
    <property type="entry name" value="YVTN repeat-like/Quinoprotein amine dehydrogenase"/>
    <property type="match status" value="3"/>
</dbReference>
<evidence type="ECO:0000256" key="2">
    <source>
        <dbReference type="SAM" id="SignalP"/>
    </source>
</evidence>
<feature type="chain" id="PRO_5023904908" evidence="2">
    <location>
        <begin position="21"/>
        <end position="772"/>
    </location>
</feature>
<dbReference type="SUPFAM" id="SSF63829">
    <property type="entry name" value="Calcium-dependent phosphotriesterase"/>
    <property type="match status" value="1"/>
</dbReference>
<accession>A0A5J4FVE8</accession>
<dbReference type="OrthoDB" id="9807410at2"/>